<evidence type="ECO:0000256" key="1">
    <source>
        <dbReference type="ARBA" id="ARBA00009990"/>
    </source>
</evidence>
<evidence type="ECO:0000313" key="3">
    <source>
        <dbReference type="Proteomes" id="UP000719942"/>
    </source>
</evidence>
<dbReference type="RefSeq" id="WP_219966332.1">
    <property type="nucleotide sequence ID" value="NZ_JAGFNZ010000006.1"/>
</dbReference>
<reference evidence="2 3" key="1">
    <citation type="submission" date="2021-03" db="EMBL/GenBank/DDBJ databases">
        <title>Caproiciproducens sp. nov. isolated from feces of cow.</title>
        <authorList>
            <person name="Choi J.-Y."/>
        </authorList>
    </citation>
    <scope>NUCLEOTIDE SEQUENCE [LARGE SCALE GENOMIC DNA]</scope>
    <source>
        <strain evidence="2 3">AGMB10547</strain>
    </source>
</reference>
<dbReference type="Proteomes" id="UP000719942">
    <property type="component" value="Unassembled WGS sequence"/>
</dbReference>
<keyword evidence="3" id="KW-1185">Reference proteome</keyword>
<dbReference type="Gene3D" id="3.10.420.10">
    <property type="entry name" value="SecB-like"/>
    <property type="match status" value="1"/>
</dbReference>
<gene>
    <name evidence="2" type="ORF">J5W02_14035</name>
</gene>
<evidence type="ECO:0000313" key="2">
    <source>
        <dbReference type="EMBL" id="MBW7573930.1"/>
    </source>
</evidence>
<organism evidence="2 3">
    <name type="scientific">Caproiciproducens faecalis</name>
    <dbReference type="NCBI Taxonomy" id="2820301"/>
    <lineage>
        <taxon>Bacteria</taxon>
        <taxon>Bacillati</taxon>
        <taxon>Bacillota</taxon>
        <taxon>Clostridia</taxon>
        <taxon>Eubacteriales</taxon>
        <taxon>Acutalibacteraceae</taxon>
        <taxon>Caproiciproducens</taxon>
    </lineage>
</organism>
<name>A0ABS7DRK6_9FIRM</name>
<protein>
    <submittedName>
        <fullName evidence="2">Protein-export chaperone SecB</fullName>
    </submittedName>
</protein>
<comment type="similarity">
    <text evidence="1">Belongs to the SecB family.</text>
</comment>
<proteinExistence type="inferred from homology"/>
<dbReference type="EMBL" id="JAGFNZ010000006">
    <property type="protein sequence ID" value="MBW7573930.1"/>
    <property type="molecule type" value="Genomic_DNA"/>
</dbReference>
<dbReference type="SUPFAM" id="SSF54611">
    <property type="entry name" value="SecB-like"/>
    <property type="match status" value="1"/>
</dbReference>
<dbReference type="Pfam" id="PF02556">
    <property type="entry name" value="SecB"/>
    <property type="match status" value="1"/>
</dbReference>
<comment type="caution">
    <text evidence="2">The sequence shown here is derived from an EMBL/GenBank/DDBJ whole genome shotgun (WGS) entry which is preliminary data.</text>
</comment>
<dbReference type="InterPro" id="IPR003708">
    <property type="entry name" value="SecB"/>
</dbReference>
<sequence>MNEIKTNLASGLKLKRLLFKDLDFTRVESEIDNVELQMKISKDAELLSDSDCKVTLKILIYTENKSITIGATMIGFFEIKDKVDSAFARHIMETNTIAIMFPYLRSQISLITTQPDMSPIIIPALNINKLTKSDDTDL</sequence>
<dbReference type="InterPro" id="IPR035958">
    <property type="entry name" value="SecB-like_sf"/>
</dbReference>
<accession>A0ABS7DRK6</accession>